<evidence type="ECO:0000313" key="1">
    <source>
        <dbReference type="EMBL" id="CAG8577071.1"/>
    </source>
</evidence>
<protein>
    <submittedName>
        <fullName evidence="1">8621_t:CDS:1</fullName>
    </submittedName>
</protein>
<proteinExistence type="predicted"/>
<keyword evidence="2" id="KW-1185">Reference proteome</keyword>
<name>A0A9N9BVQ2_9GLOM</name>
<accession>A0A9N9BVQ2</accession>
<dbReference type="EMBL" id="CAJVPZ010006734">
    <property type="protein sequence ID" value="CAG8577071.1"/>
    <property type="molecule type" value="Genomic_DNA"/>
</dbReference>
<organism evidence="1 2">
    <name type="scientific">Racocetra fulgida</name>
    <dbReference type="NCBI Taxonomy" id="60492"/>
    <lineage>
        <taxon>Eukaryota</taxon>
        <taxon>Fungi</taxon>
        <taxon>Fungi incertae sedis</taxon>
        <taxon>Mucoromycota</taxon>
        <taxon>Glomeromycotina</taxon>
        <taxon>Glomeromycetes</taxon>
        <taxon>Diversisporales</taxon>
        <taxon>Gigasporaceae</taxon>
        <taxon>Racocetra</taxon>
    </lineage>
</organism>
<comment type="caution">
    <text evidence="1">The sequence shown here is derived from an EMBL/GenBank/DDBJ whole genome shotgun (WGS) entry which is preliminary data.</text>
</comment>
<reference evidence="1" key="1">
    <citation type="submission" date="2021-06" db="EMBL/GenBank/DDBJ databases">
        <authorList>
            <person name="Kallberg Y."/>
            <person name="Tangrot J."/>
            <person name="Rosling A."/>
        </authorList>
    </citation>
    <scope>NUCLEOTIDE SEQUENCE</scope>
    <source>
        <strain evidence="1">IN212</strain>
    </source>
</reference>
<dbReference type="OrthoDB" id="2459493at2759"/>
<dbReference type="AlphaFoldDB" id="A0A9N9BVQ2"/>
<evidence type="ECO:0000313" key="2">
    <source>
        <dbReference type="Proteomes" id="UP000789396"/>
    </source>
</evidence>
<dbReference type="Proteomes" id="UP000789396">
    <property type="component" value="Unassembled WGS sequence"/>
</dbReference>
<feature type="non-terminal residue" evidence="1">
    <location>
        <position position="41"/>
    </location>
</feature>
<gene>
    <name evidence="1" type="ORF">RFULGI_LOCUS5688</name>
</gene>
<sequence>MWNNEISKDESTEFVKQIKMANEMLNDFSSFNSEIHPEAVY</sequence>